<dbReference type="PROSITE" id="PS51898">
    <property type="entry name" value="TYR_RECOMBINASE"/>
    <property type="match status" value="1"/>
</dbReference>
<dbReference type="InterPro" id="IPR010998">
    <property type="entry name" value="Integrase_recombinase_N"/>
</dbReference>
<keyword evidence="2" id="KW-0229">DNA integration</keyword>
<dbReference type="EMBL" id="JBHRUH010000011">
    <property type="protein sequence ID" value="MFC3291511.1"/>
    <property type="molecule type" value="Genomic_DNA"/>
</dbReference>
<dbReference type="CDD" id="cd00801">
    <property type="entry name" value="INT_P4_C"/>
    <property type="match status" value="1"/>
</dbReference>
<dbReference type="InterPro" id="IPR011010">
    <property type="entry name" value="DNA_brk_join_enz"/>
</dbReference>
<sequence length="408" mass="47000">MAAINQLNSSTLKSLERKGVPCRAADGGNLFFEITETGFTRWMMRYKSPVSGKRREVTLGKYPDLPLSDARERAAEWRKLLAHGQDPKDERDEKNRTQMNTLDSVWDNYYAIRCRRVASHRKELSLYKREIQPELGSISVSEVKPNQVQRVLHKIAFESPQRPTVANDALWLIKTLFNHAIKLGLTAFNPAFPFKESDAGGKEIPRDRVLLDDEIQTLKQSIRQAGLSFSRPNHIAIALLLVLGVRKMELLSAQWTAFDLETGIWQLDRGNTKTRHPITIPLEPKVIELMKELKVHGCGSNYVFPAHRKTKRFGHMSPDTLNVALKSLNHPLKPFTVHDLRRTCRTKLAELEVEPHIAERYINHKINTYDRHDYVEQRRQAQRLLIDAFWPLIVTEPDARPERVQKAS</sequence>
<comment type="caution">
    <text evidence="6">The sequence shown here is derived from an EMBL/GenBank/DDBJ whole genome shotgun (WGS) entry which is preliminary data.</text>
</comment>
<feature type="domain" description="Tyr recombinase" evidence="5">
    <location>
        <begin position="205"/>
        <end position="387"/>
    </location>
</feature>
<dbReference type="Pfam" id="PF22022">
    <property type="entry name" value="Phage_int_M"/>
    <property type="match status" value="1"/>
</dbReference>
<evidence type="ECO:0000313" key="7">
    <source>
        <dbReference type="Proteomes" id="UP001595640"/>
    </source>
</evidence>
<dbReference type="InterPro" id="IPR038488">
    <property type="entry name" value="Integrase_DNA-bd_sf"/>
</dbReference>
<dbReference type="Proteomes" id="UP001595640">
    <property type="component" value="Unassembled WGS sequence"/>
</dbReference>
<dbReference type="SUPFAM" id="SSF56349">
    <property type="entry name" value="DNA breaking-rejoining enzymes"/>
    <property type="match status" value="1"/>
</dbReference>
<evidence type="ECO:0000313" key="6">
    <source>
        <dbReference type="EMBL" id="MFC3291511.1"/>
    </source>
</evidence>
<evidence type="ECO:0000256" key="2">
    <source>
        <dbReference type="ARBA" id="ARBA00022908"/>
    </source>
</evidence>
<keyword evidence="3" id="KW-0238">DNA-binding</keyword>
<dbReference type="Gene3D" id="3.30.160.390">
    <property type="entry name" value="Integrase, DNA-binding domain"/>
    <property type="match status" value="1"/>
</dbReference>
<name>A0ABV7LY41_9GAMM</name>
<evidence type="ECO:0000259" key="5">
    <source>
        <dbReference type="PROSITE" id="PS51898"/>
    </source>
</evidence>
<dbReference type="PANTHER" id="PTHR30629:SF2">
    <property type="entry name" value="PROPHAGE INTEGRASE INTS-RELATED"/>
    <property type="match status" value="1"/>
</dbReference>
<evidence type="ECO:0000256" key="4">
    <source>
        <dbReference type="ARBA" id="ARBA00023172"/>
    </source>
</evidence>
<gene>
    <name evidence="6" type="ORF">ACFOEI_05470</name>
</gene>
<evidence type="ECO:0000256" key="3">
    <source>
        <dbReference type="ARBA" id="ARBA00023125"/>
    </source>
</evidence>
<keyword evidence="7" id="KW-1185">Reference proteome</keyword>
<dbReference type="InterPro" id="IPR013762">
    <property type="entry name" value="Integrase-like_cat_sf"/>
</dbReference>
<dbReference type="InterPro" id="IPR002104">
    <property type="entry name" value="Integrase_catalytic"/>
</dbReference>
<dbReference type="RefSeq" id="WP_019018854.1">
    <property type="nucleotide sequence ID" value="NZ_BMXD01000005.1"/>
</dbReference>
<keyword evidence="4" id="KW-0233">DNA recombination</keyword>
<dbReference type="InterPro" id="IPR050808">
    <property type="entry name" value="Phage_Integrase"/>
</dbReference>
<accession>A0ABV7LY41</accession>
<dbReference type="InterPro" id="IPR025166">
    <property type="entry name" value="Integrase_DNA_bind_dom"/>
</dbReference>
<organism evidence="6 7">
    <name type="scientific">Modicisalibacter luteus</name>
    <dbReference type="NCBI Taxonomy" id="453962"/>
    <lineage>
        <taxon>Bacteria</taxon>
        <taxon>Pseudomonadati</taxon>
        <taxon>Pseudomonadota</taxon>
        <taxon>Gammaproteobacteria</taxon>
        <taxon>Oceanospirillales</taxon>
        <taxon>Halomonadaceae</taxon>
        <taxon>Modicisalibacter</taxon>
    </lineage>
</organism>
<dbReference type="InterPro" id="IPR053876">
    <property type="entry name" value="Phage_int_M"/>
</dbReference>
<dbReference type="Gene3D" id="1.10.443.10">
    <property type="entry name" value="Intergrase catalytic core"/>
    <property type="match status" value="1"/>
</dbReference>
<dbReference type="Pfam" id="PF13356">
    <property type="entry name" value="Arm-DNA-bind_3"/>
    <property type="match status" value="1"/>
</dbReference>
<dbReference type="Gene3D" id="1.10.150.130">
    <property type="match status" value="1"/>
</dbReference>
<dbReference type="Pfam" id="PF00589">
    <property type="entry name" value="Phage_integrase"/>
    <property type="match status" value="1"/>
</dbReference>
<protein>
    <submittedName>
        <fullName evidence="6">Tyrosine-type recombinase/integrase</fullName>
    </submittedName>
</protein>
<dbReference type="PANTHER" id="PTHR30629">
    <property type="entry name" value="PROPHAGE INTEGRASE"/>
    <property type="match status" value="1"/>
</dbReference>
<reference evidence="7" key="1">
    <citation type="journal article" date="2019" name="Int. J. Syst. Evol. Microbiol.">
        <title>The Global Catalogue of Microorganisms (GCM) 10K type strain sequencing project: providing services to taxonomists for standard genome sequencing and annotation.</title>
        <authorList>
            <consortium name="The Broad Institute Genomics Platform"/>
            <consortium name="The Broad Institute Genome Sequencing Center for Infectious Disease"/>
            <person name="Wu L."/>
            <person name="Ma J."/>
        </authorList>
    </citation>
    <scope>NUCLEOTIDE SEQUENCE [LARGE SCALE GENOMIC DNA]</scope>
    <source>
        <strain evidence="7">KCTC 12847</strain>
    </source>
</reference>
<evidence type="ECO:0000256" key="1">
    <source>
        <dbReference type="ARBA" id="ARBA00008857"/>
    </source>
</evidence>
<proteinExistence type="inferred from homology"/>
<comment type="similarity">
    <text evidence="1">Belongs to the 'phage' integrase family.</text>
</comment>